<dbReference type="AlphaFoldDB" id="A0A5E4RHW3"/>
<organism evidence="1 2">
    <name type="scientific">Pandoraea fibrosis</name>
    <dbReference type="NCBI Taxonomy" id="1891094"/>
    <lineage>
        <taxon>Bacteria</taxon>
        <taxon>Pseudomonadati</taxon>
        <taxon>Pseudomonadota</taxon>
        <taxon>Betaproteobacteria</taxon>
        <taxon>Burkholderiales</taxon>
        <taxon>Burkholderiaceae</taxon>
        <taxon>Pandoraea</taxon>
    </lineage>
</organism>
<sequence length="185" mass="19828">MWNGRIGACWLVTALLVVFAPHCVAVMPMSPTVSRLSPVRNANVGECTFSAPPLEFGSVRLTDIRSSVVLKNWDVTLTCPGVVTLTKLMLTSPAVGGGARSGYASSNQNLRVQVRLRESWHGLPAHTVIEGGKNLLLGHPITGVSFSLPLELTLLPADGIDWSKRDQLALIVGALAGKLRFSARY</sequence>
<protein>
    <recommendedName>
        <fullName evidence="3">Fimbrial protein</fullName>
    </recommendedName>
</protein>
<reference evidence="1 2" key="1">
    <citation type="submission" date="2019-08" db="EMBL/GenBank/DDBJ databases">
        <authorList>
            <person name="Peeters C."/>
        </authorList>
    </citation>
    <scope>NUCLEOTIDE SEQUENCE [LARGE SCALE GENOMIC DNA]</scope>
    <source>
        <strain evidence="1 2">LMG 31113</strain>
    </source>
</reference>
<evidence type="ECO:0000313" key="2">
    <source>
        <dbReference type="Proteomes" id="UP000382577"/>
    </source>
</evidence>
<evidence type="ECO:0000313" key="1">
    <source>
        <dbReference type="EMBL" id="VVD62144.1"/>
    </source>
</evidence>
<proteinExistence type="predicted"/>
<accession>A0A5E4RHW3</accession>
<dbReference type="Proteomes" id="UP000382577">
    <property type="component" value="Unassembled WGS sequence"/>
</dbReference>
<gene>
    <name evidence="1" type="ORF">PFI31113_00164</name>
</gene>
<name>A0A5E4RHW3_9BURK</name>
<dbReference type="EMBL" id="CABPRW010000001">
    <property type="protein sequence ID" value="VVD62144.1"/>
    <property type="molecule type" value="Genomic_DNA"/>
</dbReference>
<evidence type="ECO:0008006" key="3">
    <source>
        <dbReference type="Google" id="ProtNLM"/>
    </source>
</evidence>